<organism evidence="2 3">
    <name type="scientific">Brucella pecoris</name>
    <dbReference type="NCBI Taxonomy" id="867683"/>
    <lineage>
        <taxon>Bacteria</taxon>
        <taxon>Pseudomonadati</taxon>
        <taxon>Pseudomonadota</taxon>
        <taxon>Alphaproteobacteria</taxon>
        <taxon>Hyphomicrobiales</taxon>
        <taxon>Brucellaceae</taxon>
        <taxon>Brucella/Ochrobactrum group</taxon>
        <taxon>Brucella</taxon>
    </lineage>
</organism>
<dbReference type="AlphaFoldDB" id="A0AB34YM90"/>
<reference evidence="2 3" key="1">
    <citation type="submission" date="2020-08" db="EMBL/GenBank/DDBJ databases">
        <title>Genomic Encyclopedia of Type Strains, Phase IV (KMG-IV): sequencing the most valuable type-strain genomes for metagenomic binning, comparative biology and taxonomic classification.</title>
        <authorList>
            <person name="Goeker M."/>
        </authorList>
    </citation>
    <scope>NUCLEOTIDE SEQUENCE [LARGE SCALE GENOMIC DNA]</scope>
    <source>
        <strain evidence="2 3">DSM 23868</strain>
    </source>
</reference>
<name>A0AB34YM90_9HYPH</name>
<accession>A0AB34YM90</accession>
<evidence type="ECO:0000313" key="2">
    <source>
        <dbReference type="EMBL" id="MBB4091777.1"/>
    </source>
</evidence>
<evidence type="ECO:0000256" key="1">
    <source>
        <dbReference type="SAM" id="MobiDB-lite"/>
    </source>
</evidence>
<sequence>MHLTHRIGGNDAVEPPSISIELGQIPATSQIRYRNPHEHSLNPTVPKLRDLPHSPGQKFNTFRDAIERNG</sequence>
<proteinExistence type="predicted"/>
<keyword evidence="3" id="KW-1185">Reference proteome</keyword>
<dbReference type="EMBL" id="JACIEX010000001">
    <property type="protein sequence ID" value="MBB4091777.1"/>
    <property type="molecule type" value="Genomic_DNA"/>
</dbReference>
<comment type="caution">
    <text evidence="2">The sequence shown here is derived from an EMBL/GenBank/DDBJ whole genome shotgun (WGS) entry which is preliminary data.</text>
</comment>
<evidence type="ECO:0000313" key="3">
    <source>
        <dbReference type="Proteomes" id="UP000553980"/>
    </source>
</evidence>
<protein>
    <submittedName>
        <fullName evidence="2">Uncharacterized protein</fullName>
    </submittedName>
</protein>
<gene>
    <name evidence="2" type="ORF">GGQ79_000250</name>
</gene>
<dbReference type="Proteomes" id="UP000553980">
    <property type="component" value="Unassembled WGS sequence"/>
</dbReference>
<feature type="region of interest" description="Disordered" evidence="1">
    <location>
        <begin position="36"/>
        <end position="70"/>
    </location>
</feature>